<evidence type="ECO:0000256" key="1">
    <source>
        <dbReference type="SAM" id="MobiDB-lite"/>
    </source>
</evidence>
<dbReference type="EMBL" id="CAMPGE010002889">
    <property type="protein sequence ID" value="CAI2361703.1"/>
    <property type="molecule type" value="Genomic_DNA"/>
</dbReference>
<name>A0AAD1UAH6_EUPCR</name>
<dbReference type="AlphaFoldDB" id="A0AAD1UAH6"/>
<organism evidence="2 3">
    <name type="scientific">Euplotes crassus</name>
    <dbReference type="NCBI Taxonomy" id="5936"/>
    <lineage>
        <taxon>Eukaryota</taxon>
        <taxon>Sar</taxon>
        <taxon>Alveolata</taxon>
        <taxon>Ciliophora</taxon>
        <taxon>Intramacronucleata</taxon>
        <taxon>Spirotrichea</taxon>
        <taxon>Hypotrichia</taxon>
        <taxon>Euplotida</taxon>
        <taxon>Euplotidae</taxon>
        <taxon>Moneuplotes</taxon>
    </lineage>
</organism>
<proteinExistence type="predicted"/>
<gene>
    <name evidence="2" type="ORF">ECRASSUSDP1_LOCUS3015</name>
</gene>
<evidence type="ECO:0000313" key="2">
    <source>
        <dbReference type="EMBL" id="CAI2361703.1"/>
    </source>
</evidence>
<protein>
    <submittedName>
        <fullName evidence="2">Uncharacterized protein</fullName>
    </submittedName>
</protein>
<accession>A0AAD1UAH6</accession>
<feature type="compositionally biased region" description="Basic and acidic residues" evidence="1">
    <location>
        <begin position="48"/>
        <end position="64"/>
    </location>
</feature>
<comment type="caution">
    <text evidence="2">The sequence shown here is derived from an EMBL/GenBank/DDBJ whole genome shotgun (WGS) entry which is preliminary data.</text>
</comment>
<dbReference type="Proteomes" id="UP001295684">
    <property type="component" value="Unassembled WGS sequence"/>
</dbReference>
<reference evidence="2" key="1">
    <citation type="submission" date="2023-07" db="EMBL/GenBank/DDBJ databases">
        <authorList>
            <consortium name="AG Swart"/>
            <person name="Singh M."/>
            <person name="Singh A."/>
            <person name="Seah K."/>
            <person name="Emmerich C."/>
        </authorList>
    </citation>
    <scope>NUCLEOTIDE SEQUENCE</scope>
    <source>
        <strain evidence="2">DP1</strain>
    </source>
</reference>
<sequence>MIWLEAIKGKKKLLKSSQNKINLDRDVCLENVSLTRYALKKVISTSPKPDRNKVQSSDDKKEENTENVDNSNILNNVRRVYQNHRPSLSAKQYRNCFKGGSNPISQVPSFKDEEKPKNVLDRLNIHDLNNHERGILGVKKAKKVPKSSGFGKALTKKEYEKIFDRKSSFYEKKAFVGLIRKKWKVTKGYCSKFEKIPLYRLSSKKSRTRIPNPDITQNLNINQNVGSASAINISYNPDSNSRPGSVVKTRNYSTGRPLSSSMKLARSSRKRKRSEIRRVQNELNFSMKGRAKKIHHPYSNLFEEKSVEKEHESHKINLDIPLKDSVMMEEVKEDK</sequence>
<keyword evidence="3" id="KW-1185">Reference proteome</keyword>
<feature type="region of interest" description="Disordered" evidence="1">
    <location>
        <begin position="253"/>
        <end position="275"/>
    </location>
</feature>
<feature type="region of interest" description="Disordered" evidence="1">
    <location>
        <begin position="46"/>
        <end position="74"/>
    </location>
</feature>
<evidence type="ECO:0000313" key="3">
    <source>
        <dbReference type="Proteomes" id="UP001295684"/>
    </source>
</evidence>
<feature type="compositionally biased region" description="Basic residues" evidence="1">
    <location>
        <begin position="266"/>
        <end position="275"/>
    </location>
</feature>